<feature type="chain" id="PRO_5005873624" description="Ecp2 effector protein domain-containing protein" evidence="1">
    <location>
        <begin position="17"/>
        <end position="165"/>
    </location>
</feature>
<accession>A0A0N1HVY6</accession>
<dbReference type="AlphaFoldDB" id="A0A0N1HVY6"/>
<name>A0A0N1HVY6_9EURO</name>
<proteinExistence type="predicted"/>
<comment type="caution">
    <text evidence="2">The sequence shown here is derived from an EMBL/GenBank/DDBJ whole genome shotgun (WGS) entry which is preliminary data.</text>
</comment>
<keyword evidence="1" id="KW-0732">Signal</keyword>
<keyword evidence="3" id="KW-1185">Reference proteome</keyword>
<evidence type="ECO:0000313" key="3">
    <source>
        <dbReference type="Proteomes" id="UP000038010"/>
    </source>
</evidence>
<reference evidence="2 3" key="1">
    <citation type="submission" date="2015-06" db="EMBL/GenBank/DDBJ databases">
        <title>Draft genome of the ant-associated black yeast Phialophora attae CBS 131958.</title>
        <authorList>
            <person name="Moreno L.F."/>
            <person name="Stielow B.J."/>
            <person name="de Hoog S."/>
            <person name="Vicente V.A."/>
            <person name="Weiss V.A."/>
            <person name="de Vries M."/>
            <person name="Cruz L.M."/>
            <person name="Souza E.M."/>
        </authorList>
    </citation>
    <scope>NUCLEOTIDE SEQUENCE [LARGE SCALE GENOMIC DNA]</scope>
    <source>
        <strain evidence="2 3">CBS 131958</strain>
    </source>
</reference>
<sequence>MKIFSIFLIIAGLAFSLPTSEETAAGFAESLDDVGFDRTTGDITPDAVSLEPRGTATSKSKTTPKYTICQNPGFVGPCTRQEVKGLDVCEKMPWVSKYSFPFEDFSFSPDYGAFCKVYNSDSCGENFPWMIVTKGVELLKTANQANLFRGGVLPGFFSFRCWKLD</sequence>
<gene>
    <name evidence="2" type="ORF">AB675_9306</name>
</gene>
<dbReference type="Proteomes" id="UP000038010">
    <property type="component" value="Unassembled WGS sequence"/>
</dbReference>
<dbReference type="GeneID" id="28741708"/>
<dbReference type="EMBL" id="LFJN01000009">
    <property type="protein sequence ID" value="KPI41603.1"/>
    <property type="molecule type" value="Genomic_DNA"/>
</dbReference>
<evidence type="ECO:0008006" key="4">
    <source>
        <dbReference type="Google" id="ProtNLM"/>
    </source>
</evidence>
<organism evidence="2 3">
    <name type="scientific">Cyphellophora attinorum</name>
    <dbReference type="NCBI Taxonomy" id="1664694"/>
    <lineage>
        <taxon>Eukaryota</taxon>
        <taxon>Fungi</taxon>
        <taxon>Dikarya</taxon>
        <taxon>Ascomycota</taxon>
        <taxon>Pezizomycotina</taxon>
        <taxon>Eurotiomycetes</taxon>
        <taxon>Chaetothyriomycetidae</taxon>
        <taxon>Chaetothyriales</taxon>
        <taxon>Cyphellophoraceae</taxon>
        <taxon>Cyphellophora</taxon>
    </lineage>
</organism>
<dbReference type="RefSeq" id="XP_018001566.1">
    <property type="nucleotide sequence ID" value="XM_018149828.1"/>
</dbReference>
<protein>
    <recommendedName>
        <fullName evidence="4">Ecp2 effector protein domain-containing protein</fullName>
    </recommendedName>
</protein>
<evidence type="ECO:0000313" key="2">
    <source>
        <dbReference type="EMBL" id="KPI41603.1"/>
    </source>
</evidence>
<dbReference type="VEuPathDB" id="FungiDB:AB675_9306"/>
<feature type="signal peptide" evidence="1">
    <location>
        <begin position="1"/>
        <end position="16"/>
    </location>
</feature>
<evidence type="ECO:0000256" key="1">
    <source>
        <dbReference type="SAM" id="SignalP"/>
    </source>
</evidence>